<name>A0A2U9ISU0_9CREN</name>
<accession>A0A2U9ISU0</accession>
<keyword evidence="2" id="KW-1185">Reference proteome</keyword>
<evidence type="ECO:0000313" key="2">
    <source>
        <dbReference type="Proteomes" id="UP000247586"/>
    </source>
</evidence>
<dbReference type="RefSeq" id="WP_110369005.1">
    <property type="nucleotide sequence ID" value="NZ_CP029287.2"/>
</dbReference>
<dbReference type="GeneID" id="36834602"/>
<dbReference type="OrthoDB" id="33933at2157"/>
<organism evidence="1 2">
    <name type="scientific">Metallosphaera hakonensis JCM 8857 = DSM 7519</name>
    <dbReference type="NCBI Taxonomy" id="1293036"/>
    <lineage>
        <taxon>Archaea</taxon>
        <taxon>Thermoproteota</taxon>
        <taxon>Thermoprotei</taxon>
        <taxon>Sulfolobales</taxon>
        <taxon>Sulfolobaceae</taxon>
        <taxon>Metallosphaera</taxon>
    </lineage>
</organism>
<dbReference type="STRING" id="1293036.GCA_001315825_02966"/>
<proteinExistence type="predicted"/>
<evidence type="ECO:0000313" key="1">
    <source>
        <dbReference type="EMBL" id="AWR99096.1"/>
    </source>
</evidence>
<sequence length="83" mass="9489">MTLVDEISGLLKEGKPLFALMLIKQYVEDNVADETSPECSELITAVRVMPWMNDESWRYFAPSLPDEEIKTLALRVQECVGQR</sequence>
<dbReference type="EMBL" id="CP029287">
    <property type="protein sequence ID" value="AWR99096.1"/>
    <property type="molecule type" value="Genomic_DNA"/>
</dbReference>
<gene>
    <name evidence="1" type="ORF">DFR87_04630</name>
</gene>
<reference evidence="2" key="2">
    <citation type="submission" date="2020-03" db="EMBL/GenBank/DDBJ databases">
        <title>Complete Genome Sequences of Extremely Thermoacidophilic, Metal-Mobilizing Type-Strain Members of the Archaeal Family Sulfolobaceae: Acidianus brierleyi DSM-1651T, Acidianus sulfidivorans DSM-18786T, Metallosphaera hakonensis DSM-7519T, and Metallosphaera prunae DSM-10039T.</title>
        <authorList>
            <person name="Counts J.A."/>
            <person name="Kelly R.M."/>
        </authorList>
    </citation>
    <scope>NUCLEOTIDE SEQUENCE [LARGE SCALE GENOMIC DNA]</scope>
    <source>
        <strain evidence="2">HO1-1</strain>
    </source>
</reference>
<dbReference type="KEGG" id="mhk:DFR87_04630"/>
<dbReference type="Proteomes" id="UP000247586">
    <property type="component" value="Chromosome"/>
</dbReference>
<reference evidence="1 2" key="1">
    <citation type="submission" date="2018-05" db="EMBL/GenBank/DDBJ databases">
        <title>Complete Genome Sequences of Extremely Thermoacidophilic, Metal-Mobilizing Type-Strain Members of the Archaeal Family Sulfolobaceae: Acidianus brierleyi DSM-1651T, Acidianus sulfidivorans DSM-18786T, Metallosphaera hakonensis DSM-7519T, and Metallosphaera prunae DSM-10039T.</title>
        <authorList>
            <person name="Counts J.A."/>
            <person name="Kelly R.M."/>
        </authorList>
    </citation>
    <scope>NUCLEOTIDE SEQUENCE [LARGE SCALE GENOMIC DNA]</scope>
    <source>
        <strain evidence="1 2">HO1-1</strain>
    </source>
</reference>
<dbReference type="AlphaFoldDB" id="A0A2U9ISU0"/>
<reference evidence="2" key="3">
    <citation type="submission" date="2020-03" db="EMBL/GenBank/DDBJ databases">
        <title>Sequencing and Assembly of Multiple Reported Metal-Biooxidizing Members of the Extremely Thermoacidophilic Archaeal Family Sulfolobaceae.</title>
        <authorList>
            <person name="Counts J.A."/>
            <person name="Kelly R.M."/>
        </authorList>
    </citation>
    <scope>NUCLEOTIDE SEQUENCE [LARGE SCALE GENOMIC DNA]</scope>
    <source>
        <strain evidence="2">HO1-1</strain>
    </source>
</reference>
<protein>
    <submittedName>
        <fullName evidence="1">Uncharacterized protein</fullName>
    </submittedName>
</protein>